<dbReference type="AlphaFoldDB" id="A0AAF3EBH7"/>
<evidence type="ECO:0000313" key="4">
    <source>
        <dbReference type="WBParaSite" id="MBELARI_LOCUS11280"/>
    </source>
</evidence>
<dbReference type="Pfam" id="PF03932">
    <property type="entry name" value="CutC"/>
    <property type="match status" value="1"/>
</dbReference>
<accession>A0AAF3EBH7</accession>
<dbReference type="InterPro" id="IPR005627">
    <property type="entry name" value="CutC-like"/>
</dbReference>
<evidence type="ECO:0000313" key="3">
    <source>
        <dbReference type="Proteomes" id="UP000887575"/>
    </source>
</evidence>
<comment type="similarity">
    <text evidence="1">Belongs to the CutC family.</text>
</comment>
<reference evidence="4" key="1">
    <citation type="submission" date="2024-02" db="UniProtKB">
        <authorList>
            <consortium name="WormBaseParasite"/>
        </authorList>
    </citation>
    <scope>IDENTIFICATION</scope>
</reference>
<sequence>MPNYKLEVCIDSFDSAIAAVEGGATQLEVCSALPLGGLTPSIGLVKKIYDKFPITKMMIMIRCRGGDFVYEENEMLTMLEDVANLKPYASGFVFGCLNSDDTLNLVNCGRLLGVAAPLPCTLHRAFDLTADWKTSLDEAIQLGFTSILTSGQCSLAIQGIALLTEIVVYSGTRIEIIVGSGVSEATLQSLITATNARAYHGSGSIIVPSRASEPTFFMGSMDSQVRKVTCRDAVVKMVQILQRNFL</sequence>
<dbReference type="HAMAP" id="MF_00795">
    <property type="entry name" value="CutC"/>
    <property type="match status" value="1"/>
</dbReference>
<dbReference type="SUPFAM" id="SSF110395">
    <property type="entry name" value="CutC-like"/>
    <property type="match status" value="1"/>
</dbReference>
<organism evidence="3 4">
    <name type="scientific">Mesorhabditis belari</name>
    <dbReference type="NCBI Taxonomy" id="2138241"/>
    <lineage>
        <taxon>Eukaryota</taxon>
        <taxon>Metazoa</taxon>
        <taxon>Ecdysozoa</taxon>
        <taxon>Nematoda</taxon>
        <taxon>Chromadorea</taxon>
        <taxon>Rhabditida</taxon>
        <taxon>Rhabditina</taxon>
        <taxon>Rhabditomorpha</taxon>
        <taxon>Rhabditoidea</taxon>
        <taxon>Rhabditidae</taxon>
        <taxon>Mesorhabditinae</taxon>
        <taxon>Mesorhabditis</taxon>
    </lineage>
</organism>
<evidence type="ECO:0000256" key="2">
    <source>
        <dbReference type="ARBA" id="ARBA00019014"/>
    </source>
</evidence>
<proteinExistence type="inferred from homology"/>
<protein>
    <recommendedName>
        <fullName evidence="2">Copper homeostasis protein cutC homolog</fullName>
    </recommendedName>
</protein>
<dbReference type="GO" id="GO:0005507">
    <property type="term" value="F:copper ion binding"/>
    <property type="evidence" value="ECO:0007669"/>
    <property type="project" value="TreeGrafter"/>
</dbReference>
<dbReference type="InterPro" id="IPR036822">
    <property type="entry name" value="CutC-like_dom_sf"/>
</dbReference>
<dbReference type="WBParaSite" id="MBELARI_LOCUS11280">
    <property type="protein sequence ID" value="MBELARI_LOCUS11280"/>
    <property type="gene ID" value="MBELARI_LOCUS11280"/>
</dbReference>
<dbReference type="Gene3D" id="3.20.20.380">
    <property type="entry name" value="Copper homeostasis (CutC) domain"/>
    <property type="match status" value="1"/>
</dbReference>
<dbReference type="Proteomes" id="UP000887575">
    <property type="component" value="Unassembled WGS sequence"/>
</dbReference>
<keyword evidence="3" id="KW-1185">Reference proteome</keyword>
<dbReference type="PANTHER" id="PTHR12598">
    <property type="entry name" value="COPPER HOMEOSTASIS PROTEIN CUTC"/>
    <property type="match status" value="1"/>
</dbReference>
<evidence type="ECO:0000256" key="1">
    <source>
        <dbReference type="ARBA" id="ARBA00007768"/>
    </source>
</evidence>
<name>A0AAF3EBH7_9BILA</name>
<dbReference type="PANTHER" id="PTHR12598:SF0">
    <property type="entry name" value="COPPER HOMEOSTASIS PROTEIN CUTC HOMOLOG"/>
    <property type="match status" value="1"/>
</dbReference>